<dbReference type="InParanoid" id="F2U931"/>
<dbReference type="GO" id="GO:0070007">
    <property type="term" value="F:glutamic-type endopeptidase activity"/>
    <property type="evidence" value="ECO:0007669"/>
    <property type="project" value="InterPro"/>
</dbReference>
<accession>F2U931</accession>
<dbReference type="GO" id="GO:0006508">
    <property type="term" value="P:proteolysis"/>
    <property type="evidence" value="ECO:0007669"/>
    <property type="project" value="InterPro"/>
</dbReference>
<feature type="chain" id="PRO_5003287408" evidence="1">
    <location>
        <begin position="21"/>
        <end position="227"/>
    </location>
</feature>
<dbReference type="InterPro" id="IPR038656">
    <property type="entry name" value="Peptidase_G1_sf"/>
</dbReference>
<name>F2U931_SALR5</name>
<sequence>MLVPSAALLLLLAVAGCAVAQDPAEGWLGYAKGVNPSGEGIITYIEAKWRVGSNPRRGGAFFSPWFGIETSDNLNLIQPVNPWTGNQWQIYNEYFQWVPTHNYNSEAHVVRPGDVLFGSVSYNPSKNSYTVFHKDMNDGWSVTTEIPVQRSGGDYKKYTIVYFVFEKEWDCDQYPPDGEVTFYDIKVQYNNQTVSPQWTTAYVDDVCNNRAHIVDESTIKITWDTTN</sequence>
<evidence type="ECO:0000313" key="2">
    <source>
        <dbReference type="EMBL" id="EGD73234.1"/>
    </source>
</evidence>
<dbReference type="InterPro" id="IPR013320">
    <property type="entry name" value="ConA-like_dom_sf"/>
</dbReference>
<dbReference type="RefSeq" id="XP_004994265.1">
    <property type="nucleotide sequence ID" value="XM_004994208.1"/>
</dbReference>
<protein>
    <submittedName>
        <fullName evidence="2">Uncharacterized protein</fullName>
    </submittedName>
</protein>
<gene>
    <name evidence="2" type="ORF">PTSG_04950</name>
</gene>
<keyword evidence="3" id="KW-1185">Reference proteome</keyword>
<dbReference type="eggNOG" id="ENOG502S30E">
    <property type="taxonomic scope" value="Eukaryota"/>
</dbReference>
<dbReference type="Proteomes" id="UP000007799">
    <property type="component" value="Unassembled WGS sequence"/>
</dbReference>
<organism evidence="3">
    <name type="scientific">Salpingoeca rosetta (strain ATCC 50818 / BSB-021)</name>
    <dbReference type="NCBI Taxonomy" id="946362"/>
    <lineage>
        <taxon>Eukaryota</taxon>
        <taxon>Choanoflagellata</taxon>
        <taxon>Craspedida</taxon>
        <taxon>Salpingoecidae</taxon>
        <taxon>Salpingoeca</taxon>
    </lineage>
</organism>
<dbReference type="GeneID" id="16074844"/>
<dbReference type="InterPro" id="IPR000250">
    <property type="entry name" value="Peptidase_G1"/>
</dbReference>
<dbReference type="EMBL" id="GL832965">
    <property type="protein sequence ID" value="EGD73234.1"/>
    <property type="molecule type" value="Genomic_DNA"/>
</dbReference>
<dbReference type="Gene3D" id="2.60.120.700">
    <property type="entry name" value="Peptidase G1"/>
    <property type="match status" value="1"/>
</dbReference>
<dbReference type="OMA" id="AFFSPWF"/>
<dbReference type="SUPFAM" id="SSF49899">
    <property type="entry name" value="Concanavalin A-like lectins/glucanases"/>
    <property type="match status" value="1"/>
</dbReference>
<dbReference type="AlphaFoldDB" id="F2U931"/>
<reference evidence="2" key="1">
    <citation type="submission" date="2009-08" db="EMBL/GenBank/DDBJ databases">
        <title>Annotation of Salpingoeca rosetta.</title>
        <authorList>
            <consortium name="The Broad Institute Genome Sequencing Platform"/>
            <person name="Russ C."/>
            <person name="Cuomo C."/>
            <person name="Burger G."/>
            <person name="Gray M.W."/>
            <person name="Holland P.W.H."/>
            <person name="King N."/>
            <person name="Lang F.B.F."/>
            <person name="Roger A.J."/>
            <person name="Ruiz-Trillo I."/>
            <person name="Young S.K."/>
            <person name="Zeng Q."/>
            <person name="Gargeya S."/>
            <person name="Alvarado L."/>
            <person name="Berlin A."/>
            <person name="Chapman S.B."/>
            <person name="Chen Z."/>
            <person name="Freedman E."/>
            <person name="Gellesch M."/>
            <person name="Goldberg J."/>
            <person name="Griggs A."/>
            <person name="Gujja S."/>
            <person name="Heilman E."/>
            <person name="Heiman D."/>
            <person name="Howarth C."/>
            <person name="Mehta T."/>
            <person name="Neiman D."/>
            <person name="Pearson M."/>
            <person name="Roberts A."/>
            <person name="Saif S."/>
            <person name="Shea T."/>
            <person name="Shenoy N."/>
            <person name="Sisk P."/>
            <person name="Stolte C."/>
            <person name="Sykes S."/>
            <person name="White J."/>
            <person name="Yandava C."/>
            <person name="Haas B."/>
            <person name="Nusbaum C."/>
            <person name="Birren B."/>
        </authorList>
    </citation>
    <scope>NUCLEOTIDE SEQUENCE [LARGE SCALE GENOMIC DNA]</scope>
    <source>
        <strain evidence="2">ATCC 50818</strain>
    </source>
</reference>
<dbReference type="KEGG" id="sre:PTSG_04950"/>
<evidence type="ECO:0000313" key="3">
    <source>
        <dbReference type="Proteomes" id="UP000007799"/>
    </source>
</evidence>
<dbReference type="OrthoDB" id="278058at2759"/>
<evidence type="ECO:0000256" key="1">
    <source>
        <dbReference type="SAM" id="SignalP"/>
    </source>
</evidence>
<dbReference type="Pfam" id="PF01828">
    <property type="entry name" value="Peptidase_A4"/>
    <property type="match status" value="1"/>
</dbReference>
<proteinExistence type="predicted"/>
<feature type="signal peptide" evidence="1">
    <location>
        <begin position="1"/>
        <end position="20"/>
    </location>
</feature>
<keyword evidence="1" id="KW-0732">Signal</keyword>